<dbReference type="Gene3D" id="1.10.150.130">
    <property type="match status" value="1"/>
</dbReference>
<keyword evidence="7" id="KW-0229">DNA integration</keyword>
<sequence length="330" mass="38073">MKDKLITEIQSKMAPLLTQKQQAILREVLSNAFLNLNVTEDSDGDHFDCIDNSKLLEIFISAKHIEGCSDKSLKYYNSTLQAMLKMINRPIRDINTDNLRVYLAQYQKKRNSSKVTIDNMRRIFSSFFGWLEDEDYILKSPVRRIHKIKTDKTIKDTFTDEGLELLRDACNEMRDLAIIDLLSSTGIRVGELVGLNRDDVCFYERECIVVGKGGNERIAYFDARTKIHLQNYLQSRTDKNPALFVSLPLPNNRLMIGGVETRLREIGKRVSMTKVHPHKFRRTLATRAIDKGMPIEQVQHLLGHVKIDTTMHYAMVNQTNVKNSHRKFIG</sequence>
<comment type="function">
    <text evidence="1">Site-specific tyrosine recombinase, which acts by catalyzing the cutting and rejoining of the recombining DNA molecules.</text>
</comment>
<evidence type="ECO:0000313" key="14">
    <source>
        <dbReference type="EMBL" id="MBP1920415.1"/>
    </source>
</evidence>
<evidence type="ECO:0000256" key="8">
    <source>
        <dbReference type="ARBA" id="ARBA00023125"/>
    </source>
</evidence>
<keyword evidence="9" id="KW-0233">DNA recombination</keyword>
<evidence type="ECO:0000256" key="2">
    <source>
        <dbReference type="ARBA" id="ARBA00004496"/>
    </source>
</evidence>
<dbReference type="NCBIfam" id="NF040815">
    <property type="entry name" value="recomb_XerA_Arch"/>
    <property type="match status" value="1"/>
</dbReference>
<keyword evidence="4" id="KW-0963">Cytoplasm</keyword>
<dbReference type="PROSITE" id="PS51898">
    <property type="entry name" value="TYR_RECOMBINASE"/>
    <property type="match status" value="1"/>
</dbReference>
<evidence type="ECO:0000256" key="5">
    <source>
        <dbReference type="ARBA" id="ARBA00022618"/>
    </source>
</evidence>
<keyword evidence="8 11" id="KW-0238">DNA-binding</keyword>
<dbReference type="EMBL" id="JAGGKC010000029">
    <property type="protein sequence ID" value="MBP1920415.1"/>
    <property type="molecule type" value="Genomic_DNA"/>
</dbReference>
<dbReference type="Gene3D" id="1.10.443.10">
    <property type="entry name" value="Intergrase catalytic core"/>
    <property type="match status" value="1"/>
</dbReference>
<keyword evidence="10" id="KW-0131">Cell cycle</keyword>
<proteinExistence type="inferred from homology"/>
<evidence type="ECO:0000256" key="3">
    <source>
        <dbReference type="ARBA" id="ARBA00008857"/>
    </source>
</evidence>
<evidence type="ECO:0000256" key="1">
    <source>
        <dbReference type="ARBA" id="ARBA00003283"/>
    </source>
</evidence>
<dbReference type="Pfam" id="PF00589">
    <property type="entry name" value="Phage_integrase"/>
    <property type="match status" value="1"/>
</dbReference>
<dbReference type="InterPro" id="IPR044068">
    <property type="entry name" value="CB"/>
</dbReference>
<dbReference type="InterPro" id="IPR002104">
    <property type="entry name" value="Integrase_catalytic"/>
</dbReference>
<comment type="similarity">
    <text evidence="3">Belongs to the 'phage' integrase family.</text>
</comment>
<dbReference type="SUPFAM" id="SSF56349">
    <property type="entry name" value="DNA breaking-rejoining enzymes"/>
    <property type="match status" value="1"/>
</dbReference>
<dbReference type="InterPro" id="IPR010998">
    <property type="entry name" value="Integrase_recombinase_N"/>
</dbReference>
<dbReference type="Pfam" id="PF13495">
    <property type="entry name" value="Phage_int_SAM_4"/>
    <property type="match status" value="1"/>
</dbReference>
<evidence type="ECO:0000256" key="4">
    <source>
        <dbReference type="ARBA" id="ARBA00022490"/>
    </source>
</evidence>
<dbReference type="InterPro" id="IPR050090">
    <property type="entry name" value="Tyrosine_recombinase_XerCD"/>
</dbReference>
<dbReference type="RefSeq" id="WP_209460588.1">
    <property type="nucleotide sequence ID" value="NZ_JAGGKC010000029.1"/>
</dbReference>
<evidence type="ECO:0000259" key="13">
    <source>
        <dbReference type="PROSITE" id="PS51900"/>
    </source>
</evidence>
<evidence type="ECO:0000256" key="11">
    <source>
        <dbReference type="PROSITE-ProRule" id="PRU01248"/>
    </source>
</evidence>
<evidence type="ECO:0000256" key="10">
    <source>
        <dbReference type="ARBA" id="ARBA00023306"/>
    </source>
</evidence>
<evidence type="ECO:0000256" key="9">
    <source>
        <dbReference type="ARBA" id="ARBA00023172"/>
    </source>
</evidence>
<dbReference type="PANTHER" id="PTHR30349:SF77">
    <property type="entry name" value="TYROSINE RECOMBINASE XERC"/>
    <property type="match status" value="1"/>
</dbReference>
<organism evidence="14 15">
    <name type="scientific">Youngiibacter multivorans</name>
    <dbReference type="NCBI Taxonomy" id="937251"/>
    <lineage>
        <taxon>Bacteria</taxon>
        <taxon>Bacillati</taxon>
        <taxon>Bacillota</taxon>
        <taxon>Clostridia</taxon>
        <taxon>Eubacteriales</taxon>
        <taxon>Clostridiaceae</taxon>
        <taxon>Youngiibacter</taxon>
    </lineage>
</organism>
<protein>
    <submittedName>
        <fullName evidence="14">Site-specific recombinase XerD</fullName>
    </submittedName>
</protein>
<dbReference type="PANTHER" id="PTHR30349">
    <property type="entry name" value="PHAGE INTEGRASE-RELATED"/>
    <property type="match status" value="1"/>
</dbReference>
<dbReference type="InterPro" id="IPR004107">
    <property type="entry name" value="Integrase_SAM-like_N"/>
</dbReference>
<dbReference type="InterPro" id="IPR013762">
    <property type="entry name" value="Integrase-like_cat_sf"/>
</dbReference>
<keyword evidence="6" id="KW-0159">Chromosome partition</keyword>
<accession>A0ABS4G775</accession>
<reference evidence="14 15" key="1">
    <citation type="submission" date="2021-03" db="EMBL/GenBank/DDBJ databases">
        <title>Genomic Encyclopedia of Type Strains, Phase IV (KMG-IV): sequencing the most valuable type-strain genomes for metagenomic binning, comparative biology and taxonomic classification.</title>
        <authorList>
            <person name="Goeker M."/>
        </authorList>
    </citation>
    <scope>NUCLEOTIDE SEQUENCE [LARGE SCALE GENOMIC DNA]</scope>
    <source>
        <strain evidence="14 15">DSM 6139</strain>
    </source>
</reference>
<dbReference type="PROSITE" id="PS51900">
    <property type="entry name" value="CB"/>
    <property type="match status" value="1"/>
</dbReference>
<comment type="caution">
    <text evidence="14">The sequence shown here is derived from an EMBL/GenBank/DDBJ whole genome shotgun (WGS) entry which is preliminary data.</text>
</comment>
<comment type="subcellular location">
    <subcellularLocation>
        <location evidence="2">Cytoplasm</location>
    </subcellularLocation>
</comment>
<evidence type="ECO:0000256" key="6">
    <source>
        <dbReference type="ARBA" id="ARBA00022829"/>
    </source>
</evidence>
<name>A0ABS4G775_9CLOT</name>
<dbReference type="Proteomes" id="UP001519271">
    <property type="component" value="Unassembled WGS sequence"/>
</dbReference>
<evidence type="ECO:0000259" key="12">
    <source>
        <dbReference type="PROSITE" id="PS51898"/>
    </source>
</evidence>
<dbReference type="InterPro" id="IPR011010">
    <property type="entry name" value="DNA_brk_join_enz"/>
</dbReference>
<feature type="domain" description="Tyr recombinase" evidence="12">
    <location>
        <begin position="153"/>
        <end position="326"/>
    </location>
</feature>
<keyword evidence="5" id="KW-0132">Cell division</keyword>
<dbReference type="CDD" id="cd00397">
    <property type="entry name" value="DNA_BRE_C"/>
    <property type="match status" value="1"/>
</dbReference>
<evidence type="ECO:0000313" key="15">
    <source>
        <dbReference type="Proteomes" id="UP001519271"/>
    </source>
</evidence>
<feature type="domain" description="Core-binding (CB)" evidence="13">
    <location>
        <begin position="50"/>
        <end position="132"/>
    </location>
</feature>
<gene>
    <name evidence="14" type="ORF">J2Z34_002926</name>
</gene>
<evidence type="ECO:0000256" key="7">
    <source>
        <dbReference type="ARBA" id="ARBA00022908"/>
    </source>
</evidence>
<keyword evidence="15" id="KW-1185">Reference proteome</keyword>